<protein>
    <submittedName>
        <fullName evidence="4">Reverse transcriptase domain-containing protein</fullName>
    </submittedName>
</protein>
<dbReference type="InterPro" id="IPR043502">
    <property type="entry name" value="DNA/RNA_pol_sf"/>
</dbReference>
<reference evidence="4" key="2">
    <citation type="submission" date="2019-09" db="UniProtKB">
        <authorList>
            <consortium name="WormBaseParasite"/>
        </authorList>
    </citation>
    <scope>IDENTIFICATION</scope>
</reference>
<keyword evidence="3" id="KW-1185">Reference proteome</keyword>
<evidence type="ECO:0000313" key="2">
    <source>
        <dbReference type="EMBL" id="VDP04383.1"/>
    </source>
</evidence>
<evidence type="ECO:0000313" key="3">
    <source>
        <dbReference type="Proteomes" id="UP000050761"/>
    </source>
</evidence>
<dbReference type="WBParaSite" id="HPBE_0001593601-mRNA-1">
    <property type="protein sequence ID" value="HPBE_0001593601-mRNA-1"/>
    <property type="gene ID" value="HPBE_0001593601"/>
</dbReference>
<dbReference type="SUPFAM" id="SSF56672">
    <property type="entry name" value="DNA/RNA polymerases"/>
    <property type="match status" value="1"/>
</dbReference>
<dbReference type="Proteomes" id="UP000050761">
    <property type="component" value="Unassembled WGS sequence"/>
</dbReference>
<gene>
    <name evidence="2" type="ORF">HPBE_LOCUS15935</name>
</gene>
<evidence type="ECO:0000259" key="1">
    <source>
        <dbReference type="PROSITE" id="PS50878"/>
    </source>
</evidence>
<sequence length="272" mass="30984">MITATNSRRLMVNNIFIDLPRHAIVRRRTSKNSWASKMRTTALKKMMLGKATDPDDIAADLWKLRCWSPAEWLTKFFYKVVTEKKVPGSWQESTTIPIWKQKGSPVDGTNYRPIRLLSHSMKIFERIVDGRIRDIVQLSTNQSGFVAGSGTIDAIHAASVPVERNREKQKPLHLAFLDLRLEKAFDHVPREVIWYTLRQHGVPEELIEWVRILYSGPKSRVRAPAGTSAEFPISVGVHQGSALSPLLFNVVMMPFRETFSSLPPGRCCMQMT</sequence>
<dbReference type="AlphaFoldDB" id="A0A183G3F8"/>
<proteinExistence type="predicted"/>
<feature type="domain" description="Reverse transcriptase" evidence="1">
    <location>
        <begin position="79"/>
        <end position="272"/>
    </location>
</feature>
<name>A0A183G3F8_HELPZ</name>
<dbReference type="PANTHER" id="PTHR19446">
    <property type="entry name" value="REVERSE TRANSCRIPTASES"/>
    <property type="match status" value="1"/>
</dbReference>
<dbReference type="InterPro" id="IPR000477">
    <property type="entry name" value="RT_dom"/>
</dbReference>
<accession>A0A3P8E6Y2</accession>
<dbReference type="Pfam" id="PF00078">
    <property type="entry name" value="RVT_1"/>
    <property type="match status" value="1"/>
</dbReference>
<organism evidence="3 4">
    <name type="scientific">Heligmosomoides polygyrus</name>
    <name type="common">Parasitic roundworm</name>
    <dbReference type="NCBI Taxonomy" id="6339"/>
    <lineage>
        <taxon>Eukaryota</taxon>
        <taxon>Metazoa</taxon>
        <taxon>Ecdysozoa</taxon>
        <taxon>Nematoda</taxon>
        <taxon>Chromadorea</taxon>
        <taxon>Rhabditida</taxon>
        <taxon>Rhabditina</taxon>
        <taxon>Rhabditomorpha</taxon>
        <taxon>Strongyloidea</taxon>
        <taxon>Heligmosomidae</taxon>
        <taxon>Heligmosomoides</taxon>
    </lineage>
</organism>
<dbReference type="CDD" id="cd01650">
    <property type="entry name" value="RT_nLTR_like"/>
    <property type="match status" value="1"/>
</dbReference>
<evidence type="ECO:0000313" key="4">
    <source>
        <dbReference type="WBParaSite" id="HPBE_0001593601-mRNA-1"/>
    </source>
</evidence>
<dbReference type="OrthoDB" id="6769832at2759"/>
<dbReference type="PROSITE" id="PS50878">
    <property type="entry name" value="RT_POL"/>
    <property type="match status" value="1"/>
</dbReference>
<dbReference type="EMBL" id="UZAH01029124">
    <property type="protein sequence ID" value="VDP04383.1"/>
    <property type="molecule type" value="Genomic_DNA"/>
</dbReference>
<reference evidence="2 3" key="1">
    <citation type="submission" date="2018-11" db="EMBL/GenBank/DDBJ databases">
        <authorList>
            <consortium name="Pathogen Informatics"/>
        </authorList>
    </citation>
    <scope>NUCLEOTIDE SEQUENCE [LARGE SCALE GENOMIC DNA]</scope>
</reference>
<accession>A0A183G3F8</accession>